<evidence type="ECO:0000313" key="1">
    <source>
        <dbReference type="EMBL" id="KAL0433603.1"/>
    </source>
</evidence>
<accession>A0AAW2VWD9</accession>
<reference evidence="1" key="2">
    <citation type="journal article" date="2024" name="Plant">
        <title>Genomic evolution and insights into agronomic trait innovations of Sesamum species.</title>
        <authorList>
            <person name="Miao H."/>
            <person name="Wang L."/>
            <person name="Qu L."/>
            <person name="Liu H."/>
            <person name="Sun Y."/>
            <person name="Le M."/>
            <person name="Wang Q."/>
            <person name="Wei S."/>
            <person name="Zheng Y."/>
            <person name="Lin W."/>
            <person name="Duan Y."/>
            <person name="Cao H."/>
            <person name="Xiong S."/>
            <person name="Wang X."/>
            <person name="Wei L."/>
            <person name="Li C."/>
            <person name="Ma Q."/>
            <person name="Ju M."/>
            <person name="Zhao R."/>
            <person name="Li G."/>
            <person name="Mu C."/>
            <person name="Tian Q."/>
            <person name="Mei H."/>
            <person name="Zhang T."/>
            <person name="Gao T."/>
            <person name="Zhang H."/>
        </authorList>
    </citation>
    <scope>NUCLEOTIDE SEQUENCE</scope>
    <source>
        <strain evidence="1">KEN1</strain>
    </source>
</reference>
<reference evidence="1" key="1">
    <citation type="submission" date="2020-06" db="EMBL/GenBank/DDBJ databases">
        <authorList>
            <person name="Li T."/>
            <person name="Hu X."/>
            <person name="Zhang T."/>
            <person name="Song X."/>
            <person name="Zhang H."/>
            <person name="Dai N."/>
            <person name="Sheng W."/>
            <person name="Hou X."/>
            <person name="Wei L."/>
        </authorList>
    </citation>
    <scope>NUCLEOTIDE SEQUENCE</scope>
    <source>
        <strain evidence="1">KEN1</strain>
        <tissue evidence="1">Leaf</tissue>
    </source>
</reference>
<gene>
    <name evidence="1" type="ORF">Slati_2694600</name>
</gene>
<dbReference type="AlphaFoldDB" id="A0AAW2VWD9"/>
<organism evidence="1">
    <name type="scientific">Sesamum latifolium</name>
    <dbReference type="NCBI Taxonomy" id="2727402"/>
    <lineage>
        <taxon>Eukaryota</taxon>
        <taxon>Viridiplantae</taxon>
        <taxon>Streptophyta</taxon>
        <taxon>Embryophyta</taxon>
        <taxon>Tracheophyta</taxon>
        <taxon>Spermatophyta</taxon>
        <taxon>Magnoliopsida</taxon>
        <taxon>eudicotyledons</taxon>
        <taxon>Gunneridae</taxon>
        <taxon>Pentapetalae</taxon>
        <taxon>asterids</taxon>
        <taxon>lamiids</taxon>
        <taxon>Lamiales</taxon>
        <taxon>Pedaliaceae</taxon>
        <taxon>Sesamum</taxon>
    </lineage>
</organism>
<proteinExistence type="predicted"/>
<dbReference type="EMBL" id="JACGWN010000009">
    <property type="protein sequence ID" value="KAL0433603.1"/>
    <property type="molecule type" value="Genomic_DNA"/>
</dbReference>
<sequence>MEPDEVTTGIVVQMYKKAGDFERAEEFFKKWSWSNSVVDERGSAMARSEAHVVVILQQMFV</sequence>
<protein>
    <submittedName>
        <fullName evidence="1">Pentatricopeptide repeat-containing protein</fullName>
    </submittedName>
</protein>
<comment type="caution">
    <text evidence="1">The sequence shown here is derived from an EMBL/GenBank/DDBJ whole genome shotgun (WGS) entry which is preliminary data.</text>
</comment>
<name>A0AAW2VWD9_9LAMI</name>